<dbReference type="EMBL" id="OZ021738">
    <property type="protein sequence ID" value="CAK9320306.1"/>
    <property type="molecule type" value="Genomic_DNA"/>
</dbReference>
<evidence type="ECO:0000256" key="9">
    <source>
        <dbReference type="SAM" id="Phobius"/>
    </source>
</evidence>
<dbReference type="PRINTS" id="PR00463">
    <property type="entry name" value="EP450I"/>
</dbReference>
<keyword evidence="3 8" id="KW-0349">Heme</keyword>
<dbReference type="PANTHER" id="PTHR24296">
    <property type="entry name" value="CYTOCHROME P450"/>
    <property type="match status" value="1"/>
</dbReference>
<dbReference type="Gene3D" id="1.10.630.10">
    <property type="entry name" value="Cytochrome P450"/>
    <property type="match status" value="1"/>
</dbReference>
<keyword evidence="11" id="KW-1185">Reference proteome</keyword>
<evidence type="ECO:0000256" key="1">
    <source>
        <dbReference type="ARBA" id="ARBA00001971"/>
    </source>
</evidence>
<dbReference type="Proteomes" id="UP001642487">
    <property type="component" value="Chromosome 4"/>
</dbReference>
<dbReference type="PROSITE" id="PS00086">
    <property type="entry name" value="CYTOCHROME_P450"/>
    <property type="match status" value="1"/>
</dbReference>
<keyword evidence="9" id="KW-1133">Transmembrane helix</keyword>
<name>A0ABP0YL75_9ROSI</name>
<sequence>MVEIGDVVFHYISSLLSCRAPMASTDFSAIILTLIILFLFIIVSHIRRLNFHGAIPWNWPIVGMMPTVVANLHNAHDRITEVLHEAGSTFLFKGIWFSGMDFLFTVDPSNINHILSVNFERYPKGPDFKYIFDILGDGIFNSDSDVWKKLRKTAYALVHDESFLQFLEKTTLKKVKEGLVPILESVCENGLVLDLQDVFQRFSFDSTCMLVTGFDLKSLSLGVRHPFSKAIDDVEEVILLRHFFPKKIWEFQKRLQIGQPMKMKQAWEIIDETIVKLIASKRESLENQLKEEGDEQEGGVDLITSYIKDMNKDDKFLRDTVLNFMIAGRDGLSSTLSWFFFCLSNNPNIVAKIREELETVFPPNEARDQWRVFSMEEVDKLVYFHGTLFETLRLYPPLPFQHKVAVQHDILPSGHHINPKTKILFSLYALGRMSDVWGKDCMEFKPERWISENGRIKHVPSYKFLAFNAGPRTCLGKQVALIAVKIVAAAIIYNYNIILQSSNEVVPNTSIILHMEHGLKARVTKRWA</sequence>
<dbReference type="Pfam" id="PF00067">
    <property type="entry name" value="p450"/>
    <property type="match status" value="1"/>
</dbReference>
<organism evidence="10 11">
    <name type="scientific">Citrullus colocynthis</name>
    <name type="common">colocynth</name>
    <dbReference type="NCBI Taxonomy" id="252529"/>
    <lineage>
        <taxon>Eukaryota</taxon>
        <taxon>Viridiplantae</taxon>
        <taxon>Streptophyta</taxon>
        <taxon>Embryophyta</taxon>
        <taxon>Tracheophyta</taxon>
        <taxon>Spermatophyta</taxon>
        <taxon>Magnoliopsida</taxon>
        <taxon>eudicotyledons</taxon>
        <taxon>Gunneridae</taxon>
        <taxon>Pentapetalae</taxon>
        <taxon>rosids</taxon>
        <taxon>fabids</taxon>
        <taxon>Cucurbitales</taxon>
        <taxon>Cucurbitaceae</taxon>
        <taxon>Benincaseae</taxon>
        <taxon>Citrullus</taxon>
    </lineage>
</organism>
<protein>
    <recommendedName>
        <fullName evidence="12">Cytochrome P450</fullName>
    </recommendedName>
</protein>
<evidence type="ECO:0000256" key="3">
    <source>
        <dbReference type="ARBA" id="ARBA00022617"/>
    </source>
</evidence>
<dbReference type="CDD" id="cd11064">
    <property type="entry name" value="CYP86A"/>
    <property type="match status" value="1"/>
</dbReference>
<keyword evidence="9" id="KW-0472">Membrane</keyword>
<dbReference type="SUPFAM" id="SSF48264">
    <property type="entry name" value="Cytochrome P450"/>
    <property type="match status" value="1"/>
</dbReference>
<keyword evidence="6 8" id="KW-0408">Iron</keyword>
<keyword evidence="7 8" id="KW-0503">Monooxygenase</keyword>
<comment type="cofactor">
    <cofactor evidence="1">
        <name>heme</name>
        <dbReference type="ChEBI" id="CHEBI:30413"/>
    </cofactor>
</comment>
<reference evidence="10 11" key="1">
    <citation type="submission" date="2024-03" db="EMBL/GenBank/DDBJ databases">
        <authorList>
            <person name="Gkanogiannis A."/>
            <person name="Becerra Lopez-Lavalle L."/>
        </authorList>
    </citation>
    <scope>NUCLEOTIDE SEQUENCE [LARGE SCALE GENOMIC DNA]</scope>
</reference>
<dbReference type="InterPro" id="IPR001128">
    <property type="entry name" value="Cyt_P450"/>
</dbReference>
<evidence type="ECO:0000256" key="5">
    <source>
        <dbReference type="ARBA" id="ARBA00023002"/>
    </source>
</evidence>
<evidence type="ECO:0000313" key="11">
    <source>
        <dbReference type="Proteomes" id="UP001642487"/>
    </source>
</evidence>
<comment type="similarity">
    <text evidence="2 8">Belongs to the cytochrome P450 family.</text>
</comment>
<evidence type="ECO:0000313" key="10">
    <source>
        <dbReference type="EMBL" id="CAK9320306.1"/>
    </source>
</evidence>
<evidence type="ECO:0000256" key="6">
    <source>
        <dbReference type="ARBA" id="ARBA00023004"/>
    </source>
</evidence>
<proteinExistence type="inferred from homology"/>
<dbReference type="PRINTS" id="PR00385">
    <property type="entry name" value="P450"/>
</dbReference>
<evidence type="ECO:0000256" key="7">
    <source>
        <dbReference type="ARBA" id="ARBA00023033"/>
    </source>
</evidence>
<evidence type="ECO:0000256" key="8">
    <source>
        <dbReference type="RuleBase" id="RU000461"/>
    </source>
</evidence>
<evidence type="ECO:0008006" key="12">
    <source>
        <dbReference type="Google" id="ProtNLM"/>
    </source>
</evidence>
<evidence type="ECO:0000256" key="2">
    <source>
        <dbReference type="ARBA" id="ARBA00010617"/>
    </source>
</evidence>
<keyword evidence="5 8" id="KW-0560">Oxidoreductase</keyword>
<keyword evidence="4 8" id="KW-0479">Metal-binding</keyword>
<gene>
    <name evidence="10" type="ORF">CITCOLO1_LOCUS12354</name>
</gene>
<evidence type="ECO:0000256" key="4">
    <source>
        <dbReference type="ARBA" id="ARBA00022723"/>
    </source>
</evidence>
<dbReference type="InterPro" id="IPR036396">
    <property type="entry name" value="Cyt_P450_sf"/>
</dbReference>
<dbReference type="InterPro" id="IPR002401">
    <property type="entry name" value="Cyt_P450_E_grp-I"/>
</dbReference>
<dbReference type="InterPro" id="IPR017972">
    <property type="entry name" value="Cyt_P450_CS"/>
</dbReference>
<keyword evidence="9" id="KW-0812">Transmembrane</keyword>
<accession>A0ABP0YL75</accession>
<feature type="transmembrane region" description="Helical" evidence="9">
    <location>
        <begin position="27"/>
        <end position="46"/>
    </location>
</feature>